<feature type="binding site" evidence="12">
    <location>
        <begin position="284"/>
        <end position="286"/>
    </location>
    <ligand>
        <name>GTP</name>
        <dbReference type="ChEBI" id="CHEBI:37565"/>
    </ligand>
</feature>
<feature type="binding site" evidence="12">
    <location>
        <position position="296"/>
    </location>
    <ligand>
        <name>[4Fe-4S] cluster</name>
        <dbReference type="ChEBI" id="CHEBI:49883"/>
        <label>2</label>
        <note>4Fe-4S-substrate</note>
    </ligand>
</feature>
<dbReference type="InterPro" id="IPR058240">
    <property type="entry name" value="rSAM_sf"/>
</dbReference>
<feature type="domain" description="Radical SAM core" evidence="13">
    <location>
        <begin position="26"/>
        <end position="245"/>
    </location>
</feature>
<feature type="binding site" evidence="12">
    <location>
        <position position="89"/>
    </location>
    <ligand>
        <name>GTP</name>
        <dbReference type="ChEBI" id="CHEBI:37565"/>
    </ligand>
</feature>
<dbReference type="GO" id="GO:0051539">
    <property type="term" value="F:4 iron, 4 sulfur cluster binding"/>
    <property type="evidence" value="ECO:0007669"/>
    <property type="project" value="UniProtKB-UniRule"/>
</dbReference>
<gene>
    <name evidence="12" type="primary">moaA</name>
    <name evidence="14" type="ORF">BRO54_2253</name>
</gene>
<feature type="binding site" evidence="12">
    <location>
        <position position="48"/>
    </location>
    <ligand>
        <name>S-adenosyl-L-methionine</name>
        <dbReference type="ChEBI" id="CHEBI:59789"/>
    </ligand>
</feature>
<dbReference type="UniPathway" id="UPA00344"/>
<dbReference type="NCBIfam" id="TIGR02666">
    <property type="entry name" value="moaA"/>
    <property type="match status" value="1"/>
</dbReference>
<keyword evidence="3 12" id="KW-0949">S-adenosyl-L-methionine</keyword>
<comment type="function">
    <text evidence="12">Catalyzes the cyclization of GTP to (8S)-3',8-cyclo-7,8-dihydroguanosine 5'-triphosphate.</text>
</comment>
<dbReference type="EC" id="4.1.99.22" evidence="1 12"/>
<proteinExistence type="inferred from homology"/>
<evidence type="ECO:0000256" key="3">
    <source>
        <dbReference type="ARBA" id="ARBA00022691"/>
    </source>
</evidence>
<feature type="binding site" evidence="12">
    <location>
        <position position="215"/>
    </location>
    <ligand>
        <name>S-adenosyl-L-methionine</name>
        <dbReference type="ChEBI" id="CHEBI:59789"/>
    </ligand>
</feature>
<evidence type="ECO:0000256" key="1">
    <source>
        <dbReference type="ARBA" id="ARBA00012167"/>
    </source>
</evidence>
<keyword evidence="10 12" id="KW-0456">Lyase</keyword>
<evidence type="ECO:0000256" key="11">
    <source>
        <dbReference type="ARBA" id="ARBA00048697"/>
    </source>
</evidence>
<dbReference type="SFLD" id="SFLDG01067">
    <property type="entry name" value="SPASM/twitch_domain_containing"/>
    <property type="match status" value="1"/>
</dbReference>
<feature type="binding site" evidence="12">
    <location>
        <position position="46"/>
    </location>
    <ligand>
        <name>[4Fe-4S] cluster</name>
        <dbReference type="ChEBI" id="CHEBI:49883"/>
        <label>1</label>
        <note>4Fe-4S-S-AdoMet</note>
    </ligand>
</feature>
<dbReference type="InterPro" id="IPR000385">
    <property type="entry name" value="MoaA_NifB_PqqE_Fe-S-bd_CS"/>
</dbReference>
<dbReference type="GO" id="GO:0046872">
    <property type="term" value="F:metal ion binding"/>
    <property type="evidence" value="ECO:0007669"/>
    <property type="project" value="UniProtKB-KW"/>
</dbReference>
<dbReference type="SFLD" id="SFLDG01383">
    <property type="entry name" value="cyclic_pyranopterin_phosphate"/>
    <property type="match status" value="1"/>
</dbReference>
<evidence type="ECO:0000256" key="5">
    <source>
        <dbReference type="ARBA" id="ARBA00022741"/>
    </source>
</evidence>
<evidence type="ECO:0000256" key="6">
    <source>
        <dbReference type="ARBA" id="ARBA00023004"/>
    </source>
</evidence>
<comment type="cofactor">
    <cofactor evidence="12">
        <name>[4Fe-4S] cluster</name>
        <dbReference type="ChEBI" id="CHEBI:49883"/>
    </cofactor>
    <text evidence="12">Binds 2 [4Fe-4S] clusters. Binds 1 [4Fe-4S] cluster coordinated with 3 cysteines and an exchangeable S-adenosyl-L-methionine and 1 [4Fe-4S] cluster coordinated with 3 cysteines and the GTP-derived substrate.</text>
</comment>
<sequence>MNITRPMKGKGGSAMEERDRVKITDRLARPLRDLRLSVTDQCNFRCVYCMPAEVFGPNFRFLDEGQLLTVEEMALLAECFVELGVEKIRLTGGEPLLRRDLDALIERLSAIPGLRDIGLTTNGVHLVKWAKRLKAAGLKRVNVSLDALDDDIFRKMNGIGVGAAPVLKGIEAALAAGLGVKVNMVVKKGWNDSQIVPMAAYFKDLGIPLRFIEFMDVGTTNGWDYSHVVTKKEIYEQINAMHPLEPVEKEYFGEVASRYRYAGTNVEVGFIASVTETFCRSCTRARISADGKLYTCLFASEGVSLKDKLRAGAGKEEIKALITTVWDRRTDRYSEERTAETAKQQRKIEMSYIGG</sequence>
<reference evidence="14 15" key="1">
    <citation type="submission" date="2016-11" db="EMBL/GenBank/DDBJ databases">
        <authorList>
            <person name="Kadnikov V."/>
            <person name="Nazina T."/>
        </authorList>
    </citation>
    <scope>NUCLEOTIDE SEQUENCE [LARGE SCALE GENOMIC DNA]</scope>
    <source>
        <strain evidence="14 15">1017</strain>
    </source>
</reference>
<evidence type="ECO:0000256" key="7">
    <source>
        <dbReference type="ARBA" id="ARBA00023014"/>
    </source>
</evidence>
<evidence type="ECO:0000313" key="14">
    <source>
        <dbReference type="EMBL" id="OKO92841.1"/>
    </source>
</evidence>
<comment type="catalytic activity">
    <reaction evidence="11 12">
        <text>GTP + AH2 + S-adenosyl-L-methionine = (8S)-3',8-cyclo-7,8-dihydroguanosine 5'-triphosphate + 5'-deoxyadenosine + L-methionine + A + H(+)</text>
        <dbReference type="Rhea" id="RHEA:49576"/>
        <dbReference type="ChEBI" id="CHEBI:13193"/>
        <dbReference type="ChEBI" id="CHEBI:15378"/>
        <dbReference type="ChEBI" id="CHEBI:17319"/>
        <dbReference type="ChEBI" id="CHEBI:17499"/>
        <dbReference type="ChEBI" id="CHEBI:37565"/>
        <dbReference type="ChEBI" id="CHEBI:57844"/>
        <dbReference type="ChEBI" id="CHEBI:59789"/>
        <dbReference type="ChEBI" id="CHEBI:131766"/>
        <dbReference type="EC" id="4.1.99.22"/>
    </reaction>
</comment>
<feature type="binding site" evidence="12">
    <location>
        <position position="144"/>
    </location>
    <ligand>
        <name>S-adenosyl-L-methionine</name>
        <dbReference type="ChEBI" id="CHEBI:59789"/>
    </ligand>
</feature>
<keyword evidence="4 12" id="KW-0479">Metal-binding</keyword>
<evidence type="ECO:0000256" key="8">
    <source>
        <dbReference type="ARBA" id="ARBA00023134"/>
    </source>
</evidence>
<evidence type="ECO:0000313" key="15">
    <source>
        <dbReference type="Proteomes" id="UP000186030"/>
    </source>
</evidence>
<dbReference type="Gene3D" id="3.20.20.70">
    <property type="entry name" value="Aldolase class I"/>
    <property type="match status" value="1"/>
</dbReference>
<dbReference type="InterPro" id="IPR006638">
    <property type="entry name" value="Elp3/MiaA/NifB-like_rSAM"/>
</dbReference>
<comment type="caution">
    <text evidence="14">The sequence shown here is derived from an EMBL/GenBank/DDBJ whole genome shotgun (WGS) entry which is preliminary data.</text>
</comment>
<accession>A0A1Q5SXT7</accession>
<dbReference type="Proteomes" id="UP000186030">
    <property type="component" value="Unassembled WGS sequence"/>
</dbReference>
<feature type="binding site" evidence="12">
    <location>
        <position position="181"/>
    </location>
    <ligand>
        <name>GTP</name>
        <dbReference type="ChEBI" id="CHEBI:37565"/>
    </ligand>
</feature>
<evidence type="ECO:0000256" key="4">
    <source>
        <dbReference type="ARBA" id="ARBA00022723"/>
    </source>
</evidence>
<dbReference type="InterPro" id="IPR040064">
    <property type="entry name" value="MoaA-like"/>
</dbReference>
<evidence type="ECO:0000256" key="10">
    <source>
        <dbReference type="ARBA" id="ARBA00023239"/>
    </source>
</evidence>
<evidence type="ECO:0000259" key="13">
    <source>
        <dbReference type="PROSITE" id="PS51918"/>
    </source>
</evidence>
<feature type="binding site" evidence="12">
    <location>
        <position position="93"/>
    </location>
    <ligand>
        <name>S-adenosyl-L-methionine</name>
        <dbReference type="ChEBI" id="CHEBI:59789"/>
    </ligand>
</feature>
<dbReference type="SFLD" id="SFLDG01386">
    <property type="entry name" value="main_SPASM_domain-containing"/>
    <property type="match status" value="1"/>
</dbReference>
<feature type="binding site" evidence="12">
    <location>
        <position position="49"/>
    </location>
    <ligand>
        <name>[4Fe-4S] cluster</name>
        <dbReference type="ChEBI" id="CHEBI:49883"/>
        <label>1</label>
        <note>4Fe-4S-S-AdoMet</note>
    </ligand>
</feature>
<feature type="binding site" evidence="12">
    <location>
        <position position="35"/>
    </location>
    <ligand>
        <name>GTP</name>
        <dbReference type="ChEBI" id="CHEBI:37565"/>
    </ligand>
</feature>
<dbReference type="PROSITE" id="PS01305">
    <property type="entry name" value="MOAA_NIFB_PQQE"/>
    <property type="match status" value="1"/>
</dbReference>
<dbReference type="Pfam" id="PF06463">
    <property type="entry name" value="Mob_synth_C"/>
    <property type="match status" value="1"/>
</dbReference>
<keyword evidence="2 12" id="KW-0004">4Fe-4S</keyword>
<dbReference type="CDD" id="cd01335">
    <property type="entry name" value="Radical_SAM"/>
    <property type="match status" value="1"/>
</dbReference>
<dbReference type="EMBL" id="MQMG01000028">
    <property type="protein sequence ID" value="OKO92841.1"/>
    <property type="molecule type" value="Genomic_DNA"/>
</dbReference>
<evidence type="ECO:0000256" key="2">
    <source>
        <dbReference type="ARBA" id="ARBA00022485"/>
    </source>
</evidence>
<organism evidence="14 15">
    <name type="scientific">Geobacillus proteiniphilus</name>
    <dbReference type="NCBI Taxonomy" id="860353"/>
    <lineage>
        <taxon>Bacteria</taxon>
        <taxon>Bacillati</taxon>
        <taxon>Bacillota</taxon>
        <taxon>Bacilli</taxon>
        <taxon>Bacillales</taxon>
        <taxon>Anoxybacillaceae</taxon>
        <taxon>Geobacillus</taxon>
    </lineage>
</organism>
<keyword evidence="9 12" id="KW-0501">Molybdenum cofactor biosynthesis</keyword>
<dbReference type="SFLD" id="SFLDS00029">
    <property type="entry name" value="Radical_SAM"/>
    <property type="match status" value="1"/>
</dbReference>
<evidence type="ECO:0000256" key="9">
    <source>
        <dbReference type="ARBA" id="ARBA00023150"/>
    </source>
</evidence>
<dbReference type="GO" id="GO:0061799">
    <property type="term" value="F:cyclic pyranopterin monophosphate synthase activity"/>
    <property type="evidence" value="ECO:0007669"/>
    <property type="project" value="TreeGrafter"/>
</dbReference>
<keyword evidence="8 12" id="KW-0342">GTP-binding</keyword>
<dbReference type="InterPro" id="IPR010505">
    <property type="entry name" value="MoaA_twitch"/>
</dbReference>
<dbReference type="GO" id="GO:0005525">
    <property type="term" value="F:GTP binding"/>
    <property type="evidence" value="ECO:0007669"/>
    <property type="project" value="UniProtKB-UniRule"/>
</dbReference>
<comment type="pathway">
    <text evidence="12">Cofactor biosynthesis; molybdopterin biosynthesis.</text>
</comment>
<dbReference type="InterPro" id="IPR007197">
    <property type="entry name" value="rSAM"/>
</dbReference>
<evidence type="ECO:0000256" key="12">
    <source>
        <dbReference type="HAMAP-Rule" id="MF_01225"/>
    </source>
</evidence>
<dbReference type="GO" id="GO:0061798">
    <property type="term" value="F:GTP 3',8'-cyclase activity"/>
    <property type="evidence" value="ECO:0007669"/>
    <property type="project" value="UniProtKB-UniRule"/>
</dbReference>
<dbReference type="Pfam" id="PF04055">
    <property type="entry name" value="Radical_SAM"/>
    <property type="match status" value="1"/>
</dbReference>
<feature type="binding site" evidence="12">
    <location>
        <position position="42"/>
    </location>
    <ligand>
        <name>[4Fe-4S] cluster</name>
        <dbReference type="ChEBI" id="CHEBI:49883"/>
        <label>1</label>
        <note>4Fe-4S-S-AdoMet</note>
    </ligand>
</feature>
<dbReference type="PROSITE" id="PS51918">
    <property type="entry name" value="RADICAL_SAM"/>
    <property type="match status" value="1"/>
</dbReference>
<feature type="binding site" evidence="12">
    <location>
        <position position="282"/>
    </location>
    <ligand>
        <name>[4Fe-4S] cluster</name>
        <dbReference type="ChEBI" id="CHEBI:49883"/>
        <label>2</label>
        <note>4Fe-4S-substrate</note>
    </ligand>
</feature>
<dbReference type="InterPro" id="IPR050105">
    <property type="entry name" value="MoCo_biosynth_MoaA/MoaC"/>
</dbReference>
<feature type="binding site" evidence="12">
    <location>
        <position position="120"/>
    </location>
    <ligand>
        <name>GTP</name>
        <dbReference type="ChEBI" id="CHEBI:37565"/>
    </ligand>
</feature>
<comment type="subunit">
    <text evidence="12">Monomer and homodimer.</text>
</comment>
<dbReference type="HAMAP" id="MF_01225_B">
    <property type="entry name" value="MoaA_B"/>
    <property type="match status" value="1"/>
</dbReference>
<comment type="similarity">
    <text evidence="12">Belongs to the radical SAM superfamily. MoaA family.</text>
</comment>
<dbReference type="AlphaFoldDB" id="A0A1Q5SXT7"/>
<reference evidence="15" key="2">
    <citation type="submission" date="2017-01" db="EMBL/GenBank/DDBJ databases">
        <title>Genome sequencing and annotation of Geobacillus sp. 1017, a Hydrocarbon-Oxidizing Thermophilic Bacterium Isolated from a Heavy Oil Reservoir (China).</title>
        <authorList>
            <person name="Kadnikov V.V."/>
            <person name="Mardanov A.V."/>
            <person name="Poltaraus A.B."/>
            <person name="Sokolova D.S."/>
            <person name="Semenova E.M."/>
            <person name="Ravin N.V."/>
            <person name="Tourova T.P."/>
            <person name="Nazina T.N."/>
        </authorList>
    </citation>
    <scope>NUCLEOTIDE SEQUENCE [LARGE SCALE GENOMIC DNA]</scope>
    <source>
        <strain evidence="15">1017</strain>
    </source>
</reference>
<dbReference type="GO" id="GO:0006777">
    <property type="term" value="P:Mo-molybdopterin cofactor biosynthetic process"/>
    <property type="evidence" value="ECO:0007669"/>
    <property type="project" value="UniProtKB-UniRule"/>
</dbReference>
<protein>
    <recommendedName>
        <fullName evidence="1 12">GTP 3',8-cyclase</fullName>
        <ecNumber evidence="1 12">4.1.99.22</ecNumber>
    </recommendedName>
    <alternativeName>
        <fullName evidence="12">Molybdenum cofactor biosynthesis protein A</fullName>
    </alternativeName>
</protein>
<feature type="binding site" evidence="12">
    <location>
        <position position="279"/>
    </location>
    <ligand>
        <name>[4Fe-4S] cluster</name>
        <dbReference type="ChEBI" id="CHEBI:49883"/>
        <label>2</label>
        <note>4Fe-4S-substrate</note>
    </ligand>
</feature>
<dbReference type="SMART" id="SM00729">
    <property type="entry name" value="Elp3"/>
    <property type="match status" value="1"/>
</dbReference>
<dbReference type="PANTHER" id="PTHR22960">
    <property type="entry name" value="MOLYBDOPTERIN COFACTOR SYNTHESIS PROTEIN A"/>
    <property type="match status" value="1"/>
</dbReference>
<dbReference type="PANTHER" id="PTHR22960:SF0">
    <property type="entry name" value="MOLYBDENUM COFACTOR BIOSYNTHESIS PROTEIN 1"/>
    <property type="match status" value="1"/>
</dbReference>
<dbReference type="CDD" id="cd21117">
    <property type="entry name" value="Twitch_MoaA"/>
    <property type="match status" value="1"/>
</dbReference>
<keyword evidence="7 12" id="KW-0411">Iron-sulfur</keyword>
<dbReference type="InterPro" id="IPR013785">
    <property type="entry name" value="Aldolase_TIM"/>
</dbReference>
<dbReference type="GO" id="GO:1904047">
    <property type="term" value="F:S-adenosyl-L-methionine binding"/>
    <property type="evidence" value="ECO:0007669"/>
    <property type="project" value="UniProtKB-UniRule"/>
</dbReference>
<keyword evidence="5 12" id="KW-0547">Nucleotide-binding</keyword>
<keyword evidence="6 12" id="KW-0408">Iron</keyword>
<name>A0A1Q5SXT7_9BACL</name>
<dbReference type="InterPro" id="IPR013483">
    <property type="entry name" value="MoaA"/>
</dbReference>
<dbReference type="SUPFAM" id="SSF102114">
    <property type="entry name" value="Radical SAM enzymes"/>
    <property type="match status" value="1"/>
</dbReference>